<reference evidence="1" key="1">
    <citation type="submission" date="2014-11" db="EMBL/GenBank/DDBJ databases">
        <authorList>
            <person name="Amaro Gonzalez C."/>
        </authorList>
    </citation>
    <scope>NUCLEOTIDE SEQUENCE</scope>
</reference>
<reference evidence="1" key="2">
    <citation type="journal article" date="2015" name="Fish Shellfish Immunol.">
        <title>Early steps in the European eel (Anguilla anguilla)-Vibrio vulnificus interaction in the gills: Role of the RtxA13 toxin.</title>
        <authorList>
            <person name="Callol A."/>
            <person name="Pajuelo D."/>
            <person name="Ebbesson L."/>
            <person name="Teles M."/>
            <person name="MacKenzie S."/>
            <person name="Amaro C."/>
        </authorList>
    </citation>
    <scope>NUCLEOTIDE SEQUENCE</scope>
</reference>
<accession>A0A0E9RX00</accession>
<protein>
    <submittedName>
        <fullName evidence="1">Uncharacterized protein</fullName>
    </submittedName>
</protein>
<organism evidence="1">
    <name type="scientific">Anguilla anguilla</name>
    <name type="common">European freshwater eel</name>
    <name type="synonym">Muraena anguilla</name>
    <dbReference type="NCBI Taxonomy" id="7936"/>
    <lineage>
        <taxon>Eukaryota</taxon>
        <taxon>Metazoa</taxon>
        <taxon>Chordata</taxon>
        <taxon>Craniata</taxon>
        <taxon>Vertebrata</taxon>
        <taxon>Euteleostomi</taxon>
        <taxon>Actinopterygii</taxon>
        <taxon>Neopterygii</taxon>
        <taxon>Teleostei</taxon>
        <taxon>Anguilliformes</taxon>
        <taxon>Anguillidae</taxon>
        <taxon>Anguilla</taxon>
    </lineage>
</organism>
<sequence>MEKCAVNPHVFEFASTFPRCRLK</sequence>
<proteinExistence type="predicted"/>
<evidence type="ECO:0000313" key="1">
    <source>
        <dbReference type="EMBL" id="JAH33686.1"/>
    </source>
</evidence>
<dbReference type="AlphaFoldDB" id="A0A0E9RX00"/>
<name>A0A0E9RX00_ANGAN</name>
<dbReference type="EMBL" id="GBXM01074891">
    <property type="protein sequence ID" value="JAH33686.1"/>
    <property type="molecule type" value="Transcribed_RNA"/>
</dbReference>